<dbReference type="STRING" id="195883.A0A482WR91"/>
<dbReference type="Proteomes" id="UP000291343">
    <property type="component" value="Unassembled WGS sequence"/>
</dbReference>
<gene>
    <name evidence="10" type="ORF">LSTR_LSTR005870</name>
</gene>
<dbReference type="GO" id="GO:0003735">
    <property type="term" value="F:structural constituent of ribosome"/>
    <property type="evidence" value="ECO:0007669"/>
    <property type="project" value="InterPro"/>
</dbReference>
<evidence type="ECO:0000256" key="6">
    <source>
        <dbReference type="ARBA" id="ARBA00023274"/>
    </source>
</evidence>
<evidence type="ECO:0000256" key="5">
    <source>
        <dbReference type="ARBA" id="ARBA00023128"/>
    </source>
</evidence>
<protein>
    <recommendedName>
        <fullName evidence="7">Large ribosomal subunit protein mL52</fullName>
    </recommendedName>
    <alternativeName>
        <fullName evidence="8">39S ribosomal protein L52, mitochondrial</fullName>
    </alternativeName>
</protein>
<dbReference type="EMBL" id="QKKF02027168">
    <property type="protein sequence ID" value="RZF36054.1"/>
    <property type="molecule type" value="Genomic_DNA"/>
</dbReference>
<evidence type="ECO:0000313" key="10">
    <source>
        <dbReference type="EMBL" id="RZF36054.1"/>
    </source>
</evidence>
<evidence type="ECO:0000256" key="2">
    <source>
        <dbReference type="ARBA" id="ARBA00007232"/>
    </source>
</evidence>
<dbReference type="OrthoDB" id="10249237at2759"/>
<keyword evidence="9" id="KW-0175">Coiled coil</keyword>
<dbReference type="PANTHER" id="PTHR34090:SF1">
    <property type="entry name" value="LARGE RIBOSOMAL SUBUNIT PROTEIN ML52"/>
    <property type="match status" value="1"/>
</dbReference>
<sequence length="136" mass="16163">MQYINRFSQNISQFGVSLMKRNFHNPHPKVNREGKIWRRTHKLPDHINQTKSLLEGADFRYVDNRPTPYGSREYNRILNQREIATKVVRLLEEMNFAENRYKNLEIEKENEKKNILARKLKPKGGVVPSKESEVDL</sequence>
<organism evidence="10 11">
    <name type="scientific">Laodelphax striatellus</name>
    <name type="common">Small brown planthopper</name>
    <name type="synonym">Delphax striatella</name>
    <dbReference type="NCBI Taxonomy" id="195883"/>
    <lineage>
        <taxon>Eukaryota</taxon>
        <taxon>Metazoa</taxon>
        <taxon>Ecdysozoa</taxon>
        <taxon>Arthropoda</taxon>
        <taxon>Hexapoda</taxon>
        <taxon>Insecta</taxon>
        <taxon>Pterygota</taxon>
        <taxon>Neoptera</taxon>
        <taxon>Paraneoptera</taxon>
        <taxon>Hemiptera</taxon>
        <taxon>Auchenorrhyncha</taxon>
        <taxon>Fulgoroidea</taxon>
        <taxon>Delphacidae</taxon>
        <taxon>Criomorphinae</taxon>
        <taxon>Laodelphax</taxon>
    </lineage>
</organism>
<evidence type="ECO:0000256" key="7">
    <source>
        <dbReference type="ARBA" id="ARBA00035181"/>
    </source>
</evidence>
<evidence type="ECO:0000256" key="9">
    <source>
        <dbReference type="SAM" id="Coils"/>
    </source>
</evidence>
<evidence type="ECO:0000256" key="8">
    <source>
        <dbReference type="ARBA" id="ARBA00035425"/>
    </source>
</evidence>
<dbReference type="GO" id="GO:0032543">
    <property type="term" value="P:mitochondrial translation"/>
    <property type="evidence" value="ECO:0007669"/>
    <property type="project" value="InterPro"/>
</dbReference>
<feature type="coiled-coil region" evidence="9">
    <location>
        <begin position="87"/>
        <end position="114"/>
    </location>
</feature>
<keyword evidence="4" id="KW-0689">Ribosomal protein</keyword>
<comment type="similarity">
    <text evidence="2">Belongs to the mitochondrion-specific ribosomal protein mL52 family.</text>
</comment>
<comment type="subcellular location">
    <subcellularLocation>
        <location evidence="1">Mitochondrion</location>
    </subcellularLocation>
</comment>
<dbReference type="AlphaFoldDB" id="A0A482WR91"/>
<evidence type="ECO:0000256" key="3">
    <source>
        <dbReference type="ARBA" id="ARBA00022946"/>
    </source>
</evidence>
<evidence type="ECO:0000256" key="1">
    <source>
        <dbReference type="ARBA" id="ARBA00004173"/>
    </source>
</evidence>
<dbReference type="SMR" id="A0A482WR91"/>
<name>A0A482WR91_LAOST</name>
<dbReference type="FunCoup" id="A0A482WR91">
    <property type="interactions" value="348"/>
</dbReference>
<keyword evidence="5" id="KW-0496">Mitochondrion</keyword>
<comment type="caution">
    <text evidence="10">The sequence shown here is derived from an EMBL/GenBank/DDBJ whole genome shotgun (WGS) entry which is preliminary data.</text>
</comment>
<dbReference type="GO" id="GO:0005762">
    <property type="term" value="C:mitochondrial large ribosomal subunit"/>
    <property type="evidence" value="ECO:0007669"/>
    <property type="project" value="InterPro"/>
</dbReference>
<accession>A0A482WR91</accession>
<evidence type="ECO:0000313" key="11">
    <source>
        <dbReference type="Proteomes" id="UP000291343"/>
    </source>
</evidence>
<dbReference type="InterPro" id="IPR034596">
    <property type="entry name" value="Ribosomal_mL52"/>
</dbReference>
<keyword evidence="11" id="KW-1185">Reference proteome</keyword>
<evidence type="ECO:0000256" key="4">
    <source>
        <dbReference type="ARBA" id="ARBA00022980"/>
    </source>
</evidence>
<keyword evidence="6" id="KW-0687">Ribonucleoprotein</keyword>
<keyword evidence="3" id="KW-0809">Transit peptide</keyword>
<dbReference type="Pfam" id="PF18699">
    <property type="entry name" value="MRPL52"/>
    <property type="match status" value="1"/>
</dbReference>
<proteinExistence type="inferred from homology"/>
<dbReference type="PANTHER" id="PTHR34090">
    <property type="entry name" value="39S RIBOSOMAL PROTEIN L52, MITOCHONDRIAL"/>
    <property type="match status" value="1"/>
</dbReference>
<reference evidence="10 11" key="1">
    <citation type="journal article" date="2017" name="Gigascience">
        <title>Genome sequence of the small brown planthopper, Laodelphax striatellus.</title>
        <authorList>
            <person name="Zhu J."/>
            <person name="Jiang F."/>
            <person name="Wang X."/>
            <person name="Yang P."/>
            <person name="Bao Y."/>
            <person name="Zhao W."/>
            <person name="Wang W."/>
            <person name="Lu H."/>
            <person name="Wang Q."/>
            <person name="Cui N."/>
            <person name="Li J."/>
            <person name="Chen X."/>
            <person name="Luo L."/>
            <person name="Yu J."/>
            <person name="Kang L."/>
            <person name="Cui F."/>
        </authorList>
    </citation>
    <scope>NUCLEOTIDE SEQUENCE [LARGE SCALE GENOMIC DNA]</scope>
    <source>
        <strain evidence="10">Lst14</strain>
    </source>
</reference>
<dbReference type="InParanoid" id="A0A482WR91"/>